<dbReference type="HAMAP" id="MF_01535">
    <property type="entry name" value="Rhamnulokinase"/>
    <property type="match status" value="1"/>
</dbReference>
<evidence type="ECO:0000256" key="8">
    <source>
        <dbReference type="NCBIfam" id="TIGR02627"/>
    </source>
</evidence>
<evidence type="ECO:0000256" key="1">
    <source>
        <dbReference type="ARBA" id="ARBA00009156"/>
    </source>
</evidence>
<dbReference type="InterPro" id="IPR018484">
    <property type="entry name" value="FGGY_N"/>
</dbReference>
<feature type="binding site" evidence="7">
    <location>
        <begin position="12"/>
        <end position="16"/>
    </location>
    <ligand>
        <name>ATP</name>
        <dbReference type="ChEBI" id="CHEBI:30616"/>
    </ligand>
</feature>
<comment type="similarity">
    <text evidence="1">Belongs to the FGGY kinase family.</text>
</comment>
<comment type="function">
    <text evidence="7">Involved in the catabolism of L-rhamnose (6-deoxy-L-mannose). Catalyzes the transfer of the gamma-phosphate group from ATP to the 1-hydroxyl group of L-rhamnulose to yield L-rhamnulose 1-phosphate.</text>
</comment>
<dbReference type="Pfam" id="PF00370">
    <property type="entry name" value="FGGY_N"/>
    <property type="match status" value="1"/>
</dbReference>
<evidence type="ECO:0000256" key="2">
    <source>
        <dbReference type="ARBA" id="ARBA00022679"/>
    </source>
</evidence>
<gene>
    <name evidence="7" type="primary">rhaB</name>
    <name evidence="11" type="ORF">BW143_06800</name>
</gene>
<comment type="cofactor">
    <cofactor evidence="7">
        <name>Mg(2+)</name>
        <dbReference type="ChEBI" id="CHEBI:18420"/>
    </cofactor>
</comment>
<sequence>MNQVYVSVDIGASSGRLILSSMEEGKLQLQEVHRFANGSTNHHGKCVWDIDHLLTETIKGLAIVKSHGHNSCMVGIDTWAVDYLLLGDDRKRLQEAFSYRDSRTAETMGKVFSKIPQEEIYRKTGIQFLQFNTLYQLYEEEKDKLAQTKQILLIPDYLNYRLTGKAVQEVTNASTTQLFNLQTRTYDEELLKVIGLKPDQFPEIVEPGTFIGKLDPTLFPSYDLPDCDVYTVASHDTASAVVGTPGEGNNWAFLSSGTWSLIGIESAHPIVTEAAFKEAFTNEAGMNKTTRFLKNIIGMWVMQEIRRILPQDYNFARFVVEAKKEKPFQQFVNFNEDRFLNPHNMVAEIQAYCASTNQKIPKTAGELAGCVYSNLAIIYAIAMNKLTELTGQSIESLHIVGGGANNAYLNQLTADVSGKTVYAGPTEATAIGNVLVQMMAAGEVASIEEARRLIRSSFEINKFEPQTLDREKLVKQFKEVTNDEYVN</sequence>
<dbReference type="InterPro" id="IPR043129">
    <property type="entry name" value="ATPase_NBD"/>
</dbReference>
<dbReference type="EMBL" id="MTJL01000010">
    <property type="protein sequence ID" value="OMI07588.1"/>
    <property type="molecule type" value="Genomic_DNA"/>
</dbReference>
<dbReference type="AlphaFoldDB" id="A0A1R1QSH1"/>
<comment type="caution">
    <text evidence="11">The sequence shown here is derived from an EMBL/GenBank/DDBJ whole genome shotgun (WGS) entry which is preliminary data.</text>
</comment>
<dbReference type="InterPro" id="IPR000577">
    <property type="entry name" value="Carb_kinase_FGGY"/>
</dbReference>
<evidence type="ECO:0000259" key="9">
    <source>
        <dbReference type="Pfam" id="PF00370"/>
    </source>
</evidence>
<feature type="disulfide bond" evidence="7">
    <location>
        <begin position="353"/>
        <end position="370"/>
    </location>
</feature>
<dbReference type="InterPro" id="IPR018485">
    <property type="entry name" value="FGGY_C"/>
</dbReference>
<dbReference type="EC" id="2.7.1.5" evidence="7 8"/>
<keyword evidence="12" id="KW-1185">Reference proteome</keyword>
<dbReference type="FunFam" id="3.30.420.40:FF:000064">
    <property type="entry name" value="Rhamnulokinase"/>
    <property type="match status" value="1"/>
</dbReference>
<comment type="caution">
    <text evidence="7">Lacks conserved residue(s) required for the propagation of feature annotation.</text>
</comment>
<dbReference type="SUPFAM" id="SSF53067">
    <property type="entry name" value="Actin-like ATPase domain"/>
    <property type="match status" value="2"/>
</dbReference>
<keyword evidence="4 7" id="KW-0418">Kinase</keyword>
<evidence type="ECO:0000313" key="11">
    <source>
        <dbReference type="EMBL" id="OMI07588.1"/>
    </source>
</evidence>
<accession>A0A1R1RN00</accession>
<comment type="catalytic activity">
    <reaction evidence="7">
        <text>L-rhamnulose + ATP = L-rhamnulose 1-phosphate + ADP + H(+)</text>
        <dbReference type="Rhea" id="RHEA:20117"/>
        <dbReference type="ChEBI" id="CHEBI:15378"/>
        <dbReference type="ChEBI" id="CHEBI:17897"/>
        <dbReference type="ChEBI" id="CHEBI:30616"/>
        <dbReference type="ChEBI" id="CHEBI:58313"/>
        <dbReference type="ChEBI" id="CHEBI:456216"/>
        <dbReference type="EC" id="2.7.1.5"/>
    </reaction>
</comment>
<evidence type="ECO:0000256" key="4">
    <source>
        <dbReference type="ARBA" id="ARBA00022777"/>
    </source>
</evidence>
<dbReference type="Pfam" id="PF02782">
    <property type="entry name" value="FGGY_C"/>
    <property type="match status" value="1"/>
</dbReference>
<feature type="domain" description="Carbohydrate kinase FGGY C-terminal" evidence="10">
    <location>
        <begin position="253"/>
        <end position="441"/>
    </location>
</feature>
<name>A0A1R1QSH1_9BACI</name>
<feature type="binding site" evidence="7">
    <location>
        <position position="303"/>
    </location>
    <ligand>
        <name>ATP</name>
        <dbReference type="ChEBI" id="CHEBI:30616"/>
    </ligand>
</feature>
<proteinExistence type="inferred from homology"/>
<dbReference type="GO" id="GO:0008993">
    <property type="term" value="F:rhamnulokinase activity"/>
    <property type="evidence" value="ECO:0007669"/>
    <property type="project" value="UniProtKB-UniRule"/>
</dbReference>
<keyword evidence="5 7" id="KW-0067">ATP-binding</keyword>
<keyword evidence="2 7" id="KW-0808">Transferase</keyword>
<comment type="pathway">
    <text evidence="7">Carbohydrate degradation; L-rhamnose degradation; glycerone phosphate from L-rhamnose: step 2/3.</text>
</comment>
<dbReference type="PANTHER" id="PTHR43095">
    <property type="entry name" value="SUGAR KINASE"/>
    <property type="match status" value="1"/>
</dbReference>
<dbReference type="PANTHER" id="PTHR43095:SF2">
    <property type="entry name" value="GLUCONOKINASE"/>
    <property type="match status" value="1"/>
</dbReference>
<reference evidence="11 12" key="1">
    <citation type="submission" date="2017-01" db="EMBL/GenBank/DDBJ databases">
        <title>Bacillus phylogenomics.</title>
        <authorList>
            <person name="Dunlap C."/>
        </authorList>
    </citation>
    <scope>NUCLEOTIDE SEQUENCE [LARGE SCALE GENOMIC DNA]</scope>
    <source>
        <strain evidence="11 12">NRRL B-41282</strain>
    </source>
</reference>
<keyword evidence="3 7" id="KW-0547">Nucleotide-binding</keyword>
<feature type="binding site" evidence="7">
    <location>
        <position position="80"/>
    </location>
    <ligand>
        <name>substrate</name>
    </ligand>
</feature>
<dbReference type="RefSeq" id="WP_076762719.1">
    <property type="nucleotide sequence ID" value="NZ_JARMMH010000001.1"/>
</dbReference>
<dbReference type="Gene3D" id="3.30.420.40">
    <property type="match status" value="2"/>
</dbReference>
<dbReference type="GO" id="GO:0005524">
    <property type="term" value="F:ATP binding"/>
    <property type="evidence" value="ECO:0007669"/>
    <property type="project" value="UniProtKB-KW"/>
</dbReference>
<dbReference type="InterPro" id="IPR050406">
    <property type="entry name" value="FGGY_Carb_Kinase"/>
</dbReference>
<evidence type="ECO:0000256" key="3">
    <source>
        <dbReference type="ARBA" id="ARBA00022741"/>
    </source>
</evidence>
<dbReference type="UniPathway" id="UPA00541">
    <property type="reaction ID" value="UER00602"/>
</dbReference>
<evidence type="ECO:0000256" key="6">
    <source>
        <dbReference type="ARBA" id="ARBA00023308"/>
    </source>
</evidence>
<dbReference type="GO" id="GO:0019301">
    <property type="term" value="P:rhamnose catabolic process"/>
    <property type="evidence" value="ECO:0007669"/>
    <property type="project" value="UniProtKB-UniRule"/>
</dbReference>
<dbReference type="CDD" id="cd07771">
    <property type="entry name" value="ASKHA_NBD_FGGY_RhaB-like"/>
    <property type="match status" value="1"/>
</dbReference>
<evidence type="ECO:0000256" key="7">
    <source>
        <dbReference type="HAMAP-Rule" id="MF_01535"/>
    </source>
</evidence>
<evidence type="ECO:0000313" key="12">
    <source>
        <dbReference type="Proteomes" id="UP000187367"/>
    </source>
</evidence>
<evidence type="ECO:0000259" key="10">
    <source>
        <dbReference type="Pfam" id="PF02782"/>
    </source>
</evidence>
<protein>
    <recommendedName>
        <fullName evidence="7 8">Rhamnulokinase</fullName>
        <shortName evidence="7">RhaB</shortName>
        <ecNumber evidence="7 8">2.7.1.5</ecNumber>
    </recommendedName>
    <alternativeName>
        <fullName evidence="7">ATP:L-rhamnulose phosphotransferase</fullName>
    </alternativeName>
    <alternativeName>
        <fullName evidence="7">L-rhamnulose 1-kinase</fullName>
    </alternativeName>
    <alternativeName>
        <fullName evidence="7">Rhamnulose kinase</fullName>
    </alternativeName>
</protein>
<keyword evidence="7" id="KW-0460">Magnesium</keyword>
<feature type="binding site" evidence="7">
    <location>
        <begin position="235"/>
        <end position="237"/>
    </location>
    <ligand>
        <name>substrate</name>
    </ligand>
</feature>
<keyword evidence="7" id="KW-1015">Disulfide bond</keyword>
<keyword evidence="6 7" id="KW-0684">Rhamnose metabolism</keyword>
<dbReference type="NCBIfam" id="TIGR02627">
    <property type="entry name" value="rhamnulo_kin"/>
    <property type="match status" value="1"/>
</dbReference>
<dbReference type="Proteomes" id="UP000187367">
    <property type="component" value="Unassembled WGS sequence"/>
</dbReference>
<comment type="similarity">
    <text evidence="7">Belongs to the rhamnulokinase family.</text>
</comment>
<dbReference type="PIRSF" id="PIRSF000538">
    <property type="entry name" value="GlpK"/>
    <property type="match status" value="1"/>
</dbReference>
<feature type="binding site" evidence="7">
    <location>
        <position position="402"/>
    </location>
    <ligand>
        <name>ATP</name>
        <dbReference type="ChEBI" id="CHEBI:30616"/>
    </ligand>
</feature>
<accession>A0A1R1QSH1</accession>
<evidence type="ECO:0000256" key="5">
    <source>
        <dbReference type="ARBA" id="ARBA00022840"/>
    </source>
</evidence>
<organism evidence="11 12">
    <name type="scientific">Bacillus swezeyi</name>
    <dbReference type="NCBI Taxonomy" id="1925020"/>
    <lineage>
        <taxon>Bacteria</taxon>
        <taxon>Bacillati</taxon>
        <taxon>Bacillota</taxon>
        <taxon>Bacilli</taxon>
        <taxon>Bacillales</taxon>
        <taxon>Bacillaceae</taxon>
        <taxon>Bacillus</taxon>
    </lineage>
</organism>
<dbReference type="OrthoDB" id="9761504at2"/>
<feature type="active site" description="Proton acceptor" evidence="7">
    <location>
        <position position="236"/>
    </location>
</feature>
<dbReference type="InterPro" id="IPR013449">
    <property type="entry name" value="Rhamnulokinase"/>
</dbReference>
<feature type="binding site" evidence="7">
    <location>
        <position position="295"/>
    </location>
    <ligand>
        <name>substrate</name>
    </ligand>
</feature>
<feature type="binding site" evidence="7">
    <location>
        <position position="258"/>
    </location>
    <ligand>
        <name>ATP</name>
        <dbReference type="ChEBI" id="CHEBI:30616"/>
    </ligand>
</feature>
<feature type="domain" description="Carbohydrate kinase FGGY N-terminal" evidence="9">
    <location>
        <begin position="4"/>
        <end position="243"/>
    </location>
</feature>